<dbReference type="InterPro" id="IPR041951">
    <property type="entry name" value="STARD10_START"/>
</dbReference>
<evidence type="ECO:0000256" key="14">
    <source>
        <dbReference type="ARBA" id="ARBA00070345"/>
    </source>
</evidence>
<dbReference type="PANTHER" id="PTHR19308">
    <property type="entry name" value="PHOSPHATIDYLCHOLINE TRANSFER PROTEIN"/>
    <property type="match status" value="1"/>
</dbReference>
<evidence type="ECO:0000256" key="5">
    <source>
        <dbReference type="ARBA" id="ARBA00022490"/>
    </source>
</evidence>
<evidence type="ECO:0000256" key="8">
    <source>
        <dbReference type="ARBA" id="ARBA00022990"/>
    </source>
</evidence>
<evidence type="ECO:0000256" key="16">
    <source>
        <dbReference type="ARBA" id="ARBA00080073"/>
    </source>
</evidence>
<keyword evidence="7" id="KW-0282">Flagellum</keyword>
<dbReference type="PANTHER" id="PTHR19308:SF14">
    <property type="entry name" value="START DOMAIN-CONTAINING PROTEIN"/>
    <property type="match status" value="1"/>
</dbReference>
<organism evidence="18 19">
    <name type="scientific">Agrilus planipennis</name>
    <name type="common">Emerald ash borer</name>
    <name type="synonym">Agrilus marcopoli</name>
    <dbReference type="NCBI Taxonomy" id="224129"/>
    <lineage>
        <taxon>Eukaryota</taxon>
        <taxon>Metazoa</taxon>
        <taxon>Ecdysozoa</taxon>
        <taxon>Arthropoda</taxon>
        <taxon>Hexapoda</taxon>
        <taxon>Insecta</taxon>
        <taxon>Pterygota</taxon>
        <taxon>Neoptera</taxon>
        <taxon>Endopterygota</taxon>
        <taxon>Coleoptera</taxon>
        <taxon>Polyphaga</taxon>
        <taxon>Elateriformia</taxon>
        <taxon>Buprestoidea</taxon>
        <taxon>Buprestidae</taxon>
        <taxon>Agrilinae</taxon>
        <taxon>Agrilus</taxon>
    </lineage>
</organism>
<dbReference type="KEGG" id="apln:108739848"/>
<dbReference type="Pfam" id="PF01852">
    <property type="entry name" value="START"/>
    <property type="match status" value="1"/>
</dbReference>
<dbReference type="PROSITE" id="PS50848">
    <property type="entry name" value="START"/>
    <property type="match status" value="1"/>
</dbReference>
<dbReference type="GO" id="GO:0006869">
    <property type="term" value="P:lipid transport"/>
    <property type="evidence" value="ECO:0007669"/>
    <property type="project" value="UniProtKB-KW"/>
</dbReference>
<evidence type="ECO:0000313" key="19">
    <source>
        <dbReference type="RefSeq" id="XP_018329423.1"/>
    </source>
</evidence>
<evidence type="ECO:0000256" key="11">
    <source>
        <dbReference type="ARBA" id="ARBA00023121"/>
    </source>
</evidence>
<evidence type="ECO:0000256" key="4">
    <source>
        <dbReference type="ARBA" id="ARBA00022448"/>
    </source>
</evidence>
<feature type="domain" description="START" evidence="17">
    <location>
        <begin position="32"/>
        <end position="217"/>
    </location>
</feature>
<evidence type="ECO:0000256" key="3">
    <source>
        <dbReference type="ARBA" id="ARBA00004496"/>
    </source>
</evidence>
<dbReference type="Gene3D" id="3.30.530.20">
    <property type="match status" value="1"/>
</dbReference>
<evidence type="ECO:0000256" key="10">
    <source>
        <dbReference type="ARBA" id="ARBA00023069"/>
    </source>
</evidence>
<dbReference type="InParanoid" id="A0A1W4XAJ0"/>
<dbReference type="FunFam" id="3.30.530.20:FF:000008">
    <property type="entry name" value="START domain containing 10"/>
    <property type="match status" value="1"/>
</dbReference>
<dbReference type="InterPro" id="IPR002913">
    <property type="entry name" value="START_lipid-bd_dom"/>
</dbReference>
<dbReference type="GeneID" id="108739848"/>
<evidence type="ECO:0000256" key="13">
    <source>
        <dbReference type="ARBA" id="ARBA00023273"/>
    </source>
</evidence>
<sequence>MKSDTCTGEMEVGTVKIAEDSDFFMLRNLIDNNEEWKLEYNKGDESKVWTHTICSKSNVQMVKIHTEFEKVSASTLFDVLHDPDYRKEWDTHMIESTEIGYLNPNNDVGYYAMSCPTPMKNRDFVLQRSWLDMGDEKMILNHSIYHKSYPPRKGYVRAISHLTGFLIRPSDKGCFLGYVSQTDPRGKIPPWLVNKVTQIFAPKLVKQLKKAAEGYPIWKAKQKEPCYKPWIYPEQTLLSPRVKICDCISPLETDSARDDDTEVEMVHV</sequence>
<dbReference type="GO" id="GO:0008289">
    <property type="term" value="F:lipid binding"/>
    <property type="evidence" value="ECO:0007669"/>
    <property type="project" value="UniProtKB-KW"/>
</dbReference>
<dbReference type="GO" id="GO:0031514">
    <property type="term" value="C:motile cilium"/>
    <property type="evidence" value="ECO:0007669"/>
    <property type="project" value="UniProtKB-SubCell"/>
</dbReference>
<dbReference type="AlphaFoldDB" id="A0A1W4XAJ0"/>
<keyword evidence="10" id="KW-0969">Cilium</keyword>
<dbReference type="OrthoDB" id="5403181at2759"/>
<dbReference type="Proteomes" id="UP000192223">
    <property type="component" value="Unplaced"/>
</dbReference>
<keyword evidence="18" id="KW-1185">Reference proteome</keyword>
<comment type="subcellular location">
    <subcellularLocation>
        <location evidence="1">Cell projection</location>
        <location evidence="1">Cilium</location>
        <location evidence="1">Flagellum</location>
    </subcellularLocation>
    <subcellularLocation>
        <location evidence="3">Cytoplasm</location>
    </subcellularLocation>
    <subcellularLocation>
        <location evidence="2">Membrane</location>
    </subcellularLocation>
</comment>
<accession>A0A1W4XAJ0</accession>
<keyword evidence="9" id="KW-0445">Lipid transport</keyword>
<dbReference type="SUPFAM" id="SSF55961">
    <property type="entry name" value="Bet v1-like"/>
    <property type="match status" value="1"/>
</dbReference>
<keyword evidence="5" id="KW-0963">Cytoplasm</keyword>
<evidence type="ECO:0000256" key="7">
    <source>
        <dbReference type="ARBA" id="ARBA00022846"/>
    </source>
</evidence>
<keyword evidence="4" id="KW-0813">Transport</keyword>
<keyword evidence="6" id="KW-0597">Phosphoprotein</keyword>
<evidence type="ECO:0000256" key="1">
    <source>
        <dbReference type="ARBA" id="ARBA00004230"/>
    </source>
</evidence>
<evidence type="ECO:0000256" key="15">
    <source>
        <dbReference type="ARBA" id="ARBA00076937"/>
    </source>
</evidence>
<protein>
    <recommendedName>
        <fullName evidence="14">START domain-containing protein 10</fullName>
    </recommendedName>
    <alternativeName>
        <fullName evidence="15">PCTP-like protein</fullName>
    </alternativeName>
    <alternativeName>
        <fullName evidence="16">StAR-related lipid transfer protein 10</fullName>
    </alternativeName>
</protein>
<keyword evidence="8" id="KW-0007">Acetylation</keyword>
<gene>
    <name evidence="19" type="primary">LOC108739848</name>
</gene>
<name>A0A1W4XAJ0_AGRPL</name>
<dbReference type="GO" id="GO:0016020">
    <property type="term" value="C:membrane"/>
    <property type="evidence" value="ECO:0007669"/>
    <property type="project" value="UniProtKB-SubCell"/>
</dbReference>
<dbReference type="GO" id="GO:0005829">
    <property type="term" value="C:cytosol"/>
    <property type="evidence" value="ECO:0007669"/>
    <property type="project" value="UniProtKB-ARBA"/>
</dbReference>
<dbReference type="SMART" id="SM00234">
    <property type="entry name" value="START"/>
    <property type="match status" value="1"/>
</dbReference>
<proteinExistence type="predicted"/>
<keyword evidence="13" id="KW-0966">Cell projection</keyword>
<dbReference type="InterPro" id="IPR051213">
    <property type="entry name" value="START_lipid_transfer"/>
</dbReference>
<evidence type="ECO:0000256" key="9">
    <source>
        <dbReference type="ARBA" id="ARBA00023055"/>
    </source>
</evidence>
<evidence type="ECO:0000256" key="12">
    <source>
        <dbReference type="ARBA" id="ARBA00023136"/>
    </source>
</evidence>
<dbReference type="STRING" id="224129.A0A1W4XAJ0"/>
<evidence type="ECO:0000256" key="6">
    <source>
        <dbReference type="ARBA" id="ARBA00022553"/>
    </source>
</evidence>
<evidence type="ECO:0000259" key="17">
    <source>
        <dbReference type="PROSITE" id="PS50848"/>
    </source>
</evidence>
<dbReference type="InterPro" id="IPR023393">
    <property type="entry name" value="START-like_dom_sf"/>
</dbReference>
<keyword evidence="12" id="KW-0472">Membrane</keyword>
<dbReference type="CDD" id="cd08871">
    <property type="entry name" value="START_STARD10-like"/>
    <property type="match status" value="1"/>
</dbReference>
<dbReference type="RefSeq" id="XP_018329423.1">
    <property type="nucleotide sequence ID" value="XM_018473921.2"/>
</dbReference>
<reference evidence="19" key="1">
    <citation type="submission" date="2025-08" db="UniProtKB">
        <authorList>
            <consortium name="RefSeq"/>
        </authorList>
    </citation>
    <scope>IDENTIFICATION</scope>
    <source>
        <tissue evidence="19">Entire body</tissue>
    </source>
</reference>
<evidence type="ECO:0000313" key="18">
    <source>
        <dbReference type="Proteomes" id="UP000192223"/>
    </source>
</evidence>
<evidence type="ECO:0000256" key="2">
    <source>
        <dbReference type="ARBA" id="ARBA00004370"/>
    </source>
</evidence>
<keyword evidence="11" id="KW-0446">Lipid-binding</keyword>